<keyword evidence="4 6" id="KW-1133">Transmembrane helix</keyword>
<protein>
    <submittedName>
        <fullName evidence="8">ECA polysaccharide chain length modulation protein</fullName>
    </submittedName>
</protein>
<keyword evidence="2" id="KW-1003">Cell membrane</keyword>
<evidence type="ECO:0000259" key="7">
    <source>
        <dbReference type="Pfam" id="PF02706"/>
    </source>
</evidence>
<evidence type="ECO:0000256" key="2">
    <source>
        <dbReference type="ARBA" id="ARBA00022475"/>
    </source>
</evidence>
<dbReference type="Pfam" id="PF02706">
    <property type="entry name" value="Wzz"/>
    <property type="match status" value="1"/>
</dbReference>
<dbReference type="GO" id="GO:0004713">
    <property type="term" value="F:protein tyrosine kinase activity"/>
    <property type="evidence" value="ECO:0007669"/>
    <property type="project" value="TreeGrafter"/>
</dbReference>
<dbReference type="InterPro" id="IPR003856">
    <property type="entry name" value="LPS_length_determ_N"/>
</dbReference>
<sequence length="363" mass="40635">MSNKEPSQTVVSQPINYSEYQLRNRDEIDLFELISQLWKKKLWILGCMFATTLIAGIYAFTAKEQWTATAVINAPTFNTMANYYQGFRLVEGDVDKPTTSEEVSTKLFQQFVSLASSYNEVSQFVQNSDYFKTLSEGMTAQEQSRLLEEIVDNIKFIKDKENPFYTVNFPARTAEQSKKLLTDYMVMVNKNVSNVQYSQLAAQIEGKKQSVGNQMLSLKKIAEEQRQEEIENVKMALAIAEKANIQKPETAGLAKLDNSNMFLLGKDALMAMSDSIAKQPLVLSDKYYELQGQYMALTGFKAGDENAQAFSYLKSPAEPVTKDKPKRALILVLGALLGGILGAGIVLVKNAIAYTKQSKFVSN</sequence>
<evidence type="ECO:0000256" key="1">
    <source>
        <dbReference type="ARBA" id="ARBA00004651"/>
    </source>
</evidence>
<keyword evidence="3 6" id="KW-0812">Transmembrane</keyword>
<dbReference type="Gene3D" id="3.30.1890.10">
    <property type="entry name" value="FepE-like"/>
    <property type="match status" value="1"/>
</dbReference>
<dbReference type="SUPFAM" id="SSF160355">
    <property type="entry name" value="Bacterial polysaccharide co-polymerase-like"/>
    <property type="match status" value="1"/>
</dbReference>
<comment type="subcellular location">
    <subcellularLocation>
        <location evidence="1">Cell membrane</location>
        <topology evidence="1">Multi-pass membrane protein</topology>
    </subcellularLocation>
</comment>
<dbReference type="Proteomes" id="UP001058124">
    <property type="component" value="Unassembled WGS sequence"/>
</dbReference>
<dbReference type="RefSeq" id="WP_027273959.1">
    <property type="nucleotide sequence ID" value="NZ_BRLH01000002.1"/>
</dbReference>
<gene>
    <name evidence="8" type="primary">wzzE</name>
    <name evidence="8" type="ORF">SOASR030_11200</name>
</gene>
<dbReference type="PANTHER" id="PTHR32309:SF16">
    <property type="entry name" value="ECA POLYSACCHARIDE CHAIN LENGTH MODULATION PROTEIN"/>
    <property type="match status" value="1"/>
</dbReference>
<evidence type="ECO:0000256" key="6">
    <source>
        <dbReference type="SAM" id="Phobius"/>
    </source>
</evidence>
<accession>A0AAV5N0G1</accession>
<evidence type="ECO:0000313" key="8">
    <source>
        <dbReference type="EMBL" id="GKX55008.1"/>
    </source>
</evidence>
<dbReference type="GO" id="GO:0005886">
    <property type="term" value="C:plasma membrane"/>
    <property type="evidence" value="ECO:0007669"/>
    <property type="project" value="UniProtKB-SubCell"/>
</dbReference>
<feature type="transmembrane region" description="Helical" evidence="6">
    <location>
        <begin position="328"/>
        <end position="348"/>
    </location>
</feature>
<reference evidence="8" key="1">
    <citation type="submission" date="2022-06" db="EMBL/GenBank/DDBJ databases">
        <title>Draft genome sequences of Leminorella grimontii str. JCM5902.</title>
        <authorList>
            <person name="Wakabayashi Y."/>
            <person name="Kojima K."/>
        </authorList>
    </citation>
    <scope>NUCLEOTIDE SEQUENCE</scope>
    <source>
        <strain evidence="8">JCM 5902</strain>
    </source>
</reference>
<evidence type="ECO:0000313" key="9">
    <source>
        <dbReference type="Proteomes" id="UP001058124"/>
    </source>
</evidence>
<evidence type="ECO:0000256" key="3">
    <source>
        <dbReference type="ARBA" id="ARBA00022692"/>
    </source>
</evidence>
<dbReference type="PANTHER" id="PTHR32309">
    <property type="entry name" value="TYROSINE-PROTEIN KINASE"/>
    <property type="match status" value="1"/>
</dbReference>
<evidence type="ECO:0000256" key="5">
    <source>
        <dbReference type="ARBA" id="ARBA00023136"/>
    </source>
</evidence>
<feature type="domain" description="Polysaccharide chain length determinant N-terminal" evidence="7">
    <location>
        <begin position="26"/>
        <end position="97"/>
    </location>
</feature>
<name>A0AAV5N0G1_9GAMM</name>
<keyword evidence="9" id="KW-1185">Reference proteome</keyword>
<dbReference type="AlphaFoldDB" id="A0AAV5N0G1"/>
<dbReference type="EMBL" id="BRLH01000002">
    <property type="protein sequence ID" value="GKX55008.1"/>
    <property type="molecule type" value="Genomic_DNA"/>
</dbReference>
<comment type="caution">
    <text evidence="8">The sequence shown here is derived from an EMBL/GenBank/DDBJ whole genome shotgun (WGS) entry which is preliminary data.</text>
</comment>
<proteinExistence type="predicted"/>
<dbReference type="InterPro" id="IPR050445">
    <property type="entry name" value="Bact_polysacc_biosynth/exp"/>
</dbReference>
<feature type="transmembrane region" description="Helical" evidence="6">
    <location>
        <begin position="42"/>
        <end position="60"/>
    </location>
</feature>
<keyword evidence="5 6" id="KW-0472">Membrane</keyword>
<organism evidence="8 9">
    <name type="scientific">Leminorella grimontii</name>
    <dbReference type="NCBI Taxonomy" id="82981"/>
    <lineage>
        <taxon>Bacteria</taxon>
        <taxon>Pseudomonadati</taxon>
        <taxon>Pseudomonadota</taxon>
        <taxon>Gammaproteobacteria</taxon>
        <taxon>Enterobacterales</taxon>
        <taxon>Budviciaceae</taxon>
        <taxon>Leminorella</taxon>
    </lineage>
</organism>
<evidence type="ECO:0000256" key="4">
    <source>
        <dbReference type="ARBA" id="ARBA00022989"/>
    </source>
</evidence>